<dbReference type="InterPro" id="IPR021830">
    <property type="entry name" value="DUF3422"/>
</dbReference>
<comment type="caution">
    <text evidence="2">The sequence shown here is derived from an EMBL/GenBank/DDBJ whole genome shotgun (WGS) entry which is preliminary data.</text>
</comment>
<keyword evidence="1" id="KW-1133">Transmembrane helix</keyword>
<evidence type="ECO:0000313" key="3">
    <source>
        <dbReference type="Proteomes" id="UP000292298"/>
    </source>
</evidence>
<keyword evidence="1" id="KW-0472">Membrane</keyword>
<organism evidence="2 3">
    <name type="scientific">Spiribacter vilamensis</name>
    <dbReference type="NCBI Taxonomy" id="531306"/>
    <lineage>
        <taxon>Bacteria</taxon>
        <taxon>Pseudomonadati</taxon>
        <taxon>Pseudomonadota</taxon>
        <taxon>Gammaproteobacteria</taxon>
        <taxon>Chromatiales</taxon>
        <taxon>Ectothiorhodospiraceae</taxon>
        <taxon>Spiribacter</taxon>
    </lineage>
</organism>
<protein>
    <submittedName>
        <fullName evidence="2">Putative membrane-anchored protein</fullName>
    </submittedName>
</protein>
<keyword evidence="1" id="KW-0812">Transmembrane</keyword>
<evidence type="ECO:0000313" key="2">
    <source>
        <dbReference type="EMBL" id="RZU98552.1"/>
    </source>
</evidence>
<reference evidence="2 3" key="1">
    <citation type="submission" date="2019-02" db="EMBL/GenBank/DDBJ databases">
        <title>Genomic Encyclopedia of Type Strains, Phase IV (KMG-IV): sequencing the most valuable type-strain genomes for metagenomic binning, comparative biology and taxonomic classification.</title>
        <authorList>
            <person name="Goeker M."/>
        </authorList>
    </citation>
    <scope>NUCLEOTIDE SEQUENCE [LARGE SCALE GENOMIC DNA]</scope>
    <source>
        <strain evidence="2 3">DSM 21056</strain>
    </source>
</reference>
<sequence length="462" mass="50806">MVGRTDATCLTIRSALACAFLYERPRFLMVNKTGITTHTLRETLLGEAHARPFESLDSPLRVSHLVMHTGTSGRSAEVEHMTALCERLQIDPPNAEAGHFTLQARGFRLRWERHTEFSTYTIFVDGAESSPFADPAIGSLPSQWLPGLPGELLAAMHVTLVGASSVSTDIDTLGRYFQADSLAGSECSGGAASVWTDFMADNDGFLRFLVLDKSLNAMQAGRLVQRLLELETYRFMALLGFPLARELSAEITDMETQLGTLMDRLSTVSNLSDERELLTSLSDLSARVERLMARTNFRFSATEAYGTLVRRRLSVLREQRIEGVSTLDEFMERRLAPALDTCVYIGDRLERISKRVSRGANLLRTRVDVALEAQNGDLLESMNRRARLQLRLQETVEGLSVVILSYYCVSLVGYAFNGLGEAGIVPNAGIATALSIPLVIAGVAIGIRRGRGRVLRDNADAG</sequence>
<keyword evidence="3" id="KW-1185">Reference proteome</keyword>
<proteinExistence type="predicted"/>
<dbReference type="Pfam" id="PF11902">
    <property type="entry name" value="DUF3422"/>
    <property type="match status" value="1"/>
</dbReference>
<evidence type="ECO:0000256" key="1">
    <source>
        <dbReference type="SAM" id="Phobius"/>
    </source>
</evidence>
<gene>
    <name evidence="2" type="ORF">EV698_0801</name>
</gene>
<dbReference type="AlphaFoldDB" id="A0A4Q8CZY5"/>
<feature type="transmembrane region" description="Helical" evidence="1">
    <location>
        <begin position="395"/>
        <end position="416"/>
    </location>
</feature>
<name>A0A4Q8CZY5_9GAMM</name>
<feature type="transmembrane region" description="Helical" evidence="1">
    <location>
        <begin position="428"/>
        <end position="447"/>
    </location>
</feature>
<dbReference type="EMBL" id="SHLI01000001">
    <property type="protein sequence ID" value="RZU98552.1"/>
    <property type="molecule type" value="Genomic_DNA"/>
</dbReference>
<accession>A0A4Q8CZY5</accession>
<dbReference type="Proteomes" id="UP000292298">
    <property type="component" value="Unassembled WGS sequence"/>
</dbReference>